<evidence type="ECO:0000256" key="4">
    <source>
        <dbReference type="PROSITE-ProRule" id="PRU00600"/>
    </source>
</evidence>
<feature type="region of interest" description="Disordered" evidence="5">
    <location>
        <begin position="100"/>
        <end position="127"/>
    </location>
</feature>
<evidence type="ECO:0000256" key="2">
    <source>
        <dbReference type="ARBA" id="ARBA00022771"/>
    </source>
</evidence>
<keyword evidence="3" id="KW-0862">Zinc</keyword>
<sequence length="910" mass="98095">MTTLSPKPSPFKRARFHPSSHLQQHHLPAPIRSPADVFYTGTTASTSTGRTIDVNANSNATGAAVGVGRTRGLGGSVGGTGRQVGMSELARRSVVGGLTGSAKVQDQNDGPVEKAGSGAVSTSTSTGGLKGIAGLEAKRSKMAFAEGTGTGTTSGNVNLTSVQSPFGNSVNGSRSVPVLNGNGKNGASTSTPRPSLTTSRSMTLEPARHRTTIPDPSPTPDVFYDPPTGSVKSTHQASPFLSTRSQIRPGGPATGTPFFKPPAPPSQSKRSGTPILPHAKPSTSTRSALHTLPQPGITNLRLNGTGSNAVAGPSANKRRKTETGTIPVQTLPPLSASQQQAQAQAQRAKDESHADYKNKYTKAFPSFVFCFDAEFLMNQNKRGAAGEKGYSVKDCKEGIRRMGGQIEDFLSRRITHYISNRGVPSELERMMADSARRVIGPDGKEKTQPAMAAKVWNLQKLGNILEYLLRNTHVAPVAPIRGEDDLSYLLEDERLHGTRERDKAAPRADWYYFPKGVHYLLIDDATGESRSIMAKEFPKHRPGEPTPWPIIHETFMRMSETAKMNTDTAKQLRETAWKTWVTRERTELESSRVKGSALFDEHAKNTGMLTRSTSLNNLAERVRAGRGDTGEDSMMPYQAASGNSVVLTSNIASTSNIRSTTGVNLTPNGIGMSGVTQGKDRRIMQMSKRVQLLKGQTAAKLSAANGRLETSKVEASGDPVYVARGGDLYDEDDIEIIGGAELADDAMTWGGEGNGASHRRGSSSSTSHSGEMVVDAEAESETGDGQVDEDYGEPYRESMDDQARQKVLAILQAAKAPARLTGYQRRELKRARSMGFRIERVNPNPPVKPGYCENCRVKYEDFDTHIKGRRHRKFAENAANFGEVDEFLLRVRRVPKGLAGTSVDAMTDDT</sequence>
<protein>
    <recommendedName>
        <fullName evidence="6">DBF4-type domain-containing protein</fullName>
    </recommendedName>
</protein>
<feature type="compositionally biased region" description="Low complexity" evidence="5">
    <location>
        <begin position="115"/>
        <end position="127"/>
    </location>
</feature>
<reference evidence="7" key="1">
    <citation type="submission" date="2020-04" db="EMBL/GenBank/DDBJ databases">
        <title>Analysis of mating type loci in Filobasidium floriforme.</title>
        <authorList>
            <person name="Nowrousian M."/>
        </authorList>
    </citation>
    <scope>NUCLEOTIDE SEQUENCE</scope>
    <source>
        <strain evidence="7">CBS 6242</strain>
    </source>
</reference>
<organism evidence="7 8">
    <name type="scientific">Filobasidium floriforme</name>
    <dbReference type="NCBI Taxonomy" id="5210"/>
    <lineage>
        <taxon>Eukaryota</taxon>
        <taxon>Fungi</taxon>
        <taxon>Dikarya</taxon>
        <taxon>Basidiomycota</taxon>
        <taxon>Agaricomycotina</taxon>
        <taxon>Tremellomycetes</taxon>
        <taxon>Filobasidiales</taxon>
        <taxon>Filobasidiaceae</taxon>
        <taxon>Filobasidium</taxon>
    </lineage>
</organism>
<feature type="region of interest" description="Disordered" evidence="5">
    <location>
        <begin position="1"/>
        <end position="34"/>
    </location>
</feature>
<dbReference type="InterPro" id="IPR038545">
    <property type="entry name" value="Znf_DBF_sf"/>
</dbReference>
<evidence type="ECO:0000259" key="6">
    <source>
        <dbReference type="PROSITE" id="PS51265"/>
    </source>
</evidence>
<evidence type="ECO:0000256" key="1">
    <source>
        <dbReference type="ARBA" id="ARBA00022723"/>
    </source>
</evidence>
<evidence type="ECO:0000313" key="8">
    <source>
        <dbReference type="Proteomes" id="UP000812966"/>
    </source>
</evidence>
<dbReference type="Pfam" id="PF08630">
    <property type="entry name" value="Dfp1_Him1_M"/>
    <property type="match status" value="1"/>
</dbReference>
<keyword evidence="2 4" id="KW-0863">Zinc-finger</keyword>
<dbReference type="PANTHER" id="PTHR15375">
    <property type="entry name" value="ACTIVATOR OF S-PHASE KINASE-RELATED"/>
    <property type="match status" value="1"/>
</dbReference>
<dbReference type="PANTHER" id="PTHR15375:SF26">
    <property type="entry name" value="PROTEIN CHIFFON"/>
    <property type="match status" value="1"/>
</dbReference>
<dbReference type="GO" id="GO:1901987">
    <property type="term" value="P:regulation of cell cycle phase transition"/>
    <property type="evidence" value="ECO:0007669"/>
    <property type="project" value="TreeGrafter"/>
</dbReference>
<accession>A0A8K0JNY8</accession>
<proteinExistence type="predicted"/>
<feature type="compositionally biased region" description="Polar residues" evidence="5">
    <location>
        <begin position="164"/>
        <end position="174"/>
    </location>
</feature>
<feature type="domain" description="DBF4-type" evidence="6">
    <location>
        <begin position="845"/>
        <end position="894"/>
    </location>
</feature>
<feature type="compositionally biased region" description="Low complexity" evidence="5">
    <location>
        <begin position="188"/>
        <end position="204"/>
    </location>
</feature>
<dbReference type="AlphaFoldDB" id="A0A8K0JNY8"/>
<keyword evidence="1" id="KW-0479">Metal-binding</keyword>
<feature type="region of interest" description="Disordered" evidence="5">
    <location>
        <begin position="748"/>
        <end position="789"/>
    </location>
</feature>
<feature type="compositionally biased region" description="Acidic residues" evidence="5">
    <location>
        <begin position="774"/>
        <end position="789"/>
    </location>
</feature>
<dbReference type="GO" id="GO:0043539">
    <property type="term" value="F:protein serine/threonine kinase activator activity"/>
    <property type="evidence" value="ECO:0007669"/>
    <property type="project" value="TreeGrafter"/>
</dbReference>
<dbReference type="InterPro" id="IPR051590">
    <property type="entry name" value="Replication_Regulatory_Kinase"/>
</dbReference>
<dbReference type="GO" id="GO:0010571">
    <property type="term" value="P:positive regulation of nuclear cell cycle DNA replication"/>
    <property type="evidence" value="ECO:0007669"/>
    <property type="project" value="TreeGrafter"/>
</dbReference>
<keyword evidence="8" id="KW-1185">Reference proteome</keyword>
<dbReference type="InterPro" id="IPR013939">
    <property type="entry name" value="Regulatory_Dfp1/Him1"/>
</dbReference>
<dbReference type="GO" id="GO:0008270">
    <property type="term" value="F:zinc ion binding"/>
    <property type="evidence" value="ECO:0007669"/>
    <property type="project" value="UniProtKB-KW"/>
</dbReference>
<feature type="region of interest" description="Disordered" evidence="5">
    <location>
        <begin position="164"/>
        <end position="330"/>
    </location>
</feature>
<evidence type="ECO:0000256" key="5">
    <source>
        <dbReference type="SAM" id="MobiDB-lite"/>
    </source>
</evidence>
<evidence type="ECO:0000256" key="3">
    <source>
        <dbReference type="ARBA" id="ARBA00022833"/>
    </source>
</evidence>
<dbReference type="SMART" id="SM00586">
    <property type="entry name" value="ZnF_DBF"/>
    <property type="match status" value="1"/>
</dbReference>
<feature type="compositionally biased region" description="Polar residues" evidence="5">
    <location>
        <begin position="230"/>
        <end position="246"/>
    </location>
</feature>
<dbReference type="Proteomes" id="UP000812966">
    <property type="component" value="Unassembled WGS sequence"/>
</dbReference>
<comment type="caution">
    <text evidence="7">The sequence shown here is derived from an EMBL/GenBank/DDBJ whole genome shotgun (WGS) entry which is preliminary data.</text>
</comment>
<dbReference type="GO" id="GO:0031431">
    <property type="term" value="C:Dbf4-dependent protein kinase complex"/>
    <property type="evidence" value="ECO:0007669"/>
    <property type="project" value="TreeGrafter"/>
</dbReference>
<dbReference type="InterPro" id="IPR006572">
    <property type="entry name" value="Znf_DBF"/>
</dbReference>
<feature type="compositionally biased region" description="Polar residues" evidence="5">
    <location>
        <begin position="296"/>
        <end position="308"/>
    </location>
</feature>
<evidence type="ECO:0000313" key="7">
    <source>
        <dbReference type="EMBL" id="KAG7562033.1"/>
    </source>
</evidence>
<name>A0A8K0JNY8_9TREE</name>
<dbReference type="Gene3D" id="6.10.250.3410">
    <property type="entry name" value="DBF zinc finger"/>
    <property type="match status" value="1"/>
</dbReference>
<dbReference type="Pfam" id="PF07535">
    <property type="entry name" value="zf-DBF"/>
    <property type="match status" value="1"/>
</dbReference>
<dbReference type="PROSITE" id="PS51265">
    <property type="entry name" value="ZF_DBF4"/>
    <property type="match status" value="1"/>
</dbReference>
<dbReference type="FunFam" id="6.10.250.3410:FF:000001">
    <property type="entry name" value="Protein DBF4 homolog A"/>
    <property type="match status" value="1"/>
</dbReference>
<gene>
    <name evidence="7" type="ORF">FFLO_02505</name>
</gene>
<dbReference type="EMBL" id="JABELV010000040">
    <property type="protein sequence ID" value="KAG7562033.1"/>
    <property type="molecule type" value="Genomic_DNA"/>
</dbReference>
<dbReference type="GO" id="GO:0003676">
    <property type="term" value="F:nucleic acid binding"/>
    <property type="evidence" value="ECO:0007669"/>
    <property type="project" value="InterPro"/>
</dbReference>